<protein>
    <recommendedName>
        <fullName evidence="2">F-box domain-containing protein</fullName>
    </recommendedName>
</protein>
<sequence>MAQERLAIYPSTSDHLSRYLAWQDWEESIPKREPEPPCKIRGLAQRSAGPRQTSRTQHRQDRITALPTEILEQILLDVDIRTVLLKAQGVSRFFHATIQNSKLLKRHLWLETREESETPTTVRGCRKHGIYETRRPLIPHGVCNLFNYPSVRINPLLHKVLVEKPGFPNAMSSSNLMRKIKCLTKDPHESGSEGQKPSDEAIHVPIKDLCIVFSTIKQITQMLQEADENPVPQIWPDMQLFTPNPFRDCEATIGYTVFEKLARLSKESEDSGYEGNWIHRVHWINGGTFDGQVTLRKLIERVKERHRDIYMQI</sequence>
<reference evidence="3 4" key="1">
    <citation type="submission" date="2015-07" db="EMBL/GenBank/DDBJ databases">
        <title>Comparative genomics of the Sigatoka disease complex on banana suggests a link between parallel evolutionary changes in Pseudocercospora fijiensis and Pseudocercospora eumusae and increased virulence on the banana host.</title>
        <authorList>
            <person name="Chang T.-C."/>
            <person name="Salvucci A."/>
            <person name="Crous P.W."/>
            <person name="Stergiopoulos I."/>
        </authorList>
    </citation>
    <scope>NUCLEOTIDE SEQUENCE [LARGE SCALE GENOMIC DNA]</scope>
    <source>
        <strain evidence="3 4">CBS 114824</strain>
    </source>
</reference>
<name>A0A139H663_9PEZI</name>
<feature type="domain" description="F-box" evidence="2">
    <location>
        <begin position="60"/>
        <end position="107"/>
    </location>
</feature>
<dbReference type="EMBL" id="LFZN01000131">
    <property type="protein sequence ID" value="KXS97859.1"/>
    <property type="molecule type" value="Genomic_DNA"/>
</dbReference>
<dbReference type="Proteomes" id="UP000070133">
    <property type="component" value="Unassembled WGS sequence"/>
</dbReference>
<dbReference type="InterPro" id="IPR036047">
    <property type="entry name" value="F-box-like_dom_sf"/>
</dbReference>
<dbReference type="AlphaFoldDB" id="A0A139H663"/>
<evidence type="ECO:0000313" key="4">
    <source>
        <dbReference type="Proteomes" id="UP000070133"/>
    </source>
</evidence>
<dbReference type="PROSITE" id="PS50181">
    <property type="entry name" value="FBOX"/>
    <property type="match status" value="1"/>
</dbReference>
<feature type="region of interest" description="Disordered" evidence="1">
    <location>
        <begin position="30"/>
        <end position="61"/>
    </location>
</feature>
<gene>
    <name evidence="3" type="ORF">AC578_7640</name>
</gene>
<dbReference type="OrthoDB" id="3644735at2759"/>
<keyword evidence="4" id="KW-1185">Reference proteome</keyword>
<dbReference type="InterPro" id="IPR001810">
    <property type="entry name" value="F-box_dom"/>
</dbReference>
<accession>A0A139H663</accession>
<dbReference type="SUPFAM" id="SSF81383">
    <property type="entry name" value="F-box domain"/>
    <property type="match status" value="1"/>
</dbReference>
<dbReference type="SMART" id="SM00256">
    <property type="entry name" value="FBOX"/>
    <property type="match status" value="1"/>
</dbReference>
<evidence type="ECO:0000256" key="1">
    <source>
        <dbReference type="SAM" id="MobiDB-lite"/>
    </source>
</evidence>
<evidence type="ECO:0000313" key="3">
    <source>
        <dbReference type="EMBL" id="KXS97859.1"/>
    </source>
</evidence>
<comment type="caution">
    <text evidence="3">The sequence shown here is derived from an EMBL/GenBank/DDBJ whole genome shotgun (WGS) entry which is preliminary data.</text>
</comment>
<evidence type="ECO:0000259" key="2">
    <source>
        <dbReference type="PROSITE" id="PS50181"/>
    </source>
</evidence>
<organism evidence="3 4">
    <name type="scientific">Pseudocercospora eumusae</name>
    <dbReference type="NCBI Taxonomy" id="321146"/>
    <lineage>
        <taxon>Eukaryota</taxon>
        <taxon>Fungi</taxon>
        <taxon>Dikarya</taxon>
        <taxon>Ascomycota</taxon>
        <taxon>Pezizomycotina</taxon>
        <taxon>Dothideomycetes</taxon>
        <taxon>Dothideomycetidae</taxon>
        <taxon>Mycosphaerellales</taxon>
        <taxon>Mycosphaerellaceae</taxon>
        <taxon>Pseudocercospora</taxon>
    </lineage>
</organism>
<proteinExistence type="predicted"/>
<dbReference type="Gene3D" id="1.20.1280.50">
    <property type="match status" value="1"/>
</dbReference>